<accession>A0A2R8AQG0</accession>
<organism evidence="1 2">
    <name type="scientific">Pseudoprimorskyibacter insulae</name>
    <dbReference type="NCBI Taxonomy" id="1695997"/>
    <lineage>
        <taxon>Bacteria</taxon>
        <taxon>Pseudomonadati</taxon>
        <taxon>Pseudomonadota</taxon>
        <taxon>Alphaproteobacteria</taxon>
        <taxon>Rhodobacterales</taxon>
        <taxon>Paracoccaceae</taxon>
        <taxon>Pseudoprimorskyibacter</taxon>
    </lineage>
</organism>
<sequence>MIVALVREIDKKYWAGVYAAPTIERLREIVAEVSHPSECEYTCLTDFGLIVDNVGTPPTIPLGEDDAEEGDFVPSDEDLWLHSDRLNFTMAPSMSLKPKVERPGLEWSPLDPDFKHFRSELRVQLSSHEGRLDWLEYLEFMEAHDEDFPKRAVEFRILVDAIKDAPNATEIAHVFFDL</sequence>
<reference evidence="2" key="1">
    <citation type="submission" date="2018-03" db="EMBL/GenBank/DDBJ databases">
        <authorList>
            <person name="Rodrigo-Torres L."/>
            <person name="Arahal R. D."/>
            <person name="Lucena T."/>
        </authorList>
    </citation>
    <scope>NUCLEOTIDE SEQUENCE [LARGE SCALE GENOMIC DNA]</scope>
    <source>
        <strain evidence="2">CECT 8871</strain>
    </source>
</reference>
<name>A0A2R8AQG0_9RHOB</name>
<dbReference type="AlphaFoldDB" id="A0A2R8AQG0"/>
<evidence type="ECO:0000313" key="2">
    <source>
        <dbReference type="Proteomes" id="UP000244904"/>
    </source>
</evidence>
<evidence type="ECO:0000313" key="1">
    <source>
        <dbReference type="EMBL" id="SPF78107.1"/>
    </source>
</evidence>
<dbReference type="Proteomes" id="UP000244904">
    <property type="component" value="Unassembled WGS sequence"/>
</dbReference>
<keyword evidence="2" id="KW-1185">Reference proteome</keyword>
<proteinExistence type="predicted"/>
<dbReference type="RefSeq" id="WP_146188640.1">
    <property type="nucleotide sequence ID" value="NZ_OMOJ01000001.1"/>
</dbReference>
<protein>
    <submittedName>
        <fullName evidence="1">Uncharacterized protein</fullName>
    </submittedName>
</protein>
<dbReference type="EMBL" id="OMOJ01000001">
    <property type="protein sequence ID" value="SPF78107.1"/>
    <property type="molecule type" value="Genomic_DNA"/>
</dbReference>
<gene>
    <name evidence="1" type="ORF">PRI8871_00698</name>
</gene>